<evidence type="ECO:0000256" key="1">
    <source>
        <dbReference type="SAM" id="MobiDB-lite"/>
    </source>
</evidence>
<dbReference type="Gene3D" id="3.40.960.10">
    <property type="entry name" value="VSR Endonuclease"/>
    <property type="match status" value="1"/>
</dbReference>
<feature type="compositionally biased region" description="Pro residues" evidence="1">
    <location>
        <begin position="120"/>
        <end position="132"/>
    </location>
</feature>
<keyword evidence="3" id="KW-0378">Hydrolase</keyword>
<name>A0A5C6UH27_9SPHN</name>
<dbReference type="EMBL" id="VOQR01000001">
    <property type="protein sequence ID" value="TXC71720.1"/>
    <property type="molecule type" value="Genomic_DNA"/>
</dbReference>
<evidence type="ECO:0000259" key="2">
    <source>
        <dbReference type="Pfam" id="PF04480"/>
    </source>
</evidence>
<organism evidence="3 4">
    <name type="scientific">Sphingomonas ginsenosidivorax</name>
    <dbReference type="NCBI Taxonomy" id="862135"/>
    <lineage>
        <taxon>Bacteria</taxon>
        <taxon>Pseudomonadati</taxon>
        <taxon>Pseudomonadota</taxon>
        <taxon>Alphaproteobacteria</taxon>
        <taxon>Sphingomonadales</taxon>
        <taxon>Sphingomonadaceae</taxon>
        <taxon>Sphingomonas</taxon>
    </lineage>
</organism>
<dbReference type="OrthoDB" id="9798754at2"/>
<sequence length="139" mass="15526">MRQRDGSEALERARGLRRNATRAEALLWQHLRNRRLGDFKFRRQVWVGPFIADFLCMDAMLVVEVDGSQHLGDVAYDGNRTAYLTSKGYRVIRVWNNDVMQRMDDVLAAILSALGSVPSPSHPAAPGGPLPLPVGERGQ</sequence>
<gene>
    <name evidence="3" type="ORF">FSB78_12770</name>
</gene>
<proteinExistence type="predicted"/>
<keyword evidence="3" id="KW-0540">Nuclease</keyword>
<dbReference type="Proteomes" id="UP000321250">
    <property type="component" value="Unassembled WGS sequence"/>
</dbReference>
<comment type="caution">
    <text evidence="3">The sequence shown here is derived from an EMBL/GenBank/DDBJ whole genome shotgun (WGS) entry which is preliminary data.</text>
</comment>
<keyword evidence="3" id="KW-0255">Endonuclease</keyword>
<evidence type="ECO:0000313" key="4">
    <source>
        <dbReference type="Proteomes" id="UP000321250"/>
    </source>
</evidence>
<reference evidence="3 4" key="1">
    <citation type="journal article" date="2013" name="Antonie Van Leeuwenhoek">
        <title>Sphingomonas ginsenosidivorax sp. nov., with the ability to transform ginsenosides.</title>
        <authorList>
            <person name="Jin X.F."/>
            <person name="Kim J.K."/>
            <person name="Liu Q.M."/>
            <person name="Kang M.S."/>
            <person name="He D."/>
            <person name="Jin F.X."/>
            <person name="Kim S.C."/>
            <person name="Im W.T."/>
        </authorList>
    </citation>
    <scope>NUCLEOTIDE SEQUENCE [LARGE SCALE GENOMIC DNA]</scope>
    <source>
        <strain evidence="3 4">KHI67</strain>
    </source>
</reference>
<dbReference type="SUPFAM" id="SSF52980">
    <property type="entry name" value="Restriction endonuclease-like"/>
    <property type="match status" value="1"/>
</dbReference>
<keyword evidence="4" id="KW-1185">Reference proteome</keyword>
<protein>
    <submittedName>
        <fullName evidence="3">Endonuclease domain-containing protein</fullName>
    </submittedName>
</protein>
<dbReference type="AlphaFoldDB" id="A0A5C6UH27"/>
<dbReference type="GO" id="GO:0004519">
    <property type="term" value="F:endonuclease activity"/>
    <property type="evidence" value="ECO:0007669"/>
    <property type="project" value="UniProtKB-KW"/>
</dbReference>
<dbReference type="PANTHER" id="PTHR38590">
    <property type="entry name" value="BLL0828 PROTEIN"/>
    <property type="match status" value="1"/>
</dbReference>
<dbReference type="InterPro" id="IPR011335">
    <property type="entry name" value="Restrct_endonuc-II-like"/>
</dbReference>
<dbReference type="InterPro" id="IPR007569">
    <property type="entry name" value="DUF559"/>
</dbReference>
<dbReference type="RefSeq" id="WP_147082998.1">
    <property type="nucleotide sequence ID" value="NZ_VOQR01000001.1"/>
</dbReference>
<dbReference type="InterPro" id="IPR047216">
    <property type="entry name" value="Endonuclease_DUF559_bact"/>
</dbReference>
<dbReference type="CDD" id="cd01038">
    <property type="entry name" value="Endonuclease_DUF559"/>
    <property type="match status" value="1"/>
</dbReference>
<dbReference type="PANTHER" id="PTHR38590:SF1">
    <property type="entry name" value="BLL0828 PROTEIN"/>
    <property type="match status" value="1"/>
</dbReference>
<dbReference type="Pfam" id="PF04480">
    <property type="entry name" value="DUF559"/>
    <property type="match status" value="1"/>
</dbReference>
<feature type="region of interest" description="Disordered" evidence="1">
    <location>
        <begin position="119"/>
        <end position="139"/>
    </location>
</feature>
<accession>A0A5C6UH27</accession>
<feature type="domain" description="DUF559" evidence="2">
    <location>
        <begin position="10"/>
        <end position="114"/>
    </location>
</feature>
<evidence type="ECO:0000313" key="3">
    <source>
        <dbReference type="EMBL" id="TXC71720.1"/>
    </source>
</evidence>